<comment type="caution">
    <text evidence="2">The sequence shown here is derived from an EMBL/GenBank/DDBJ whole genome shotgun (WGS) entry which is preliminary data.</text>
</comment>
<accession>A0ABX0F2Y5</accession>
<reference evidence="2 3" key="1">
    <citation type="submission" date="2020-01" db="EMBL/GenBank/DDBJ databases">
        <title>Polyphasic characterisation and genomic insights into a novel alkali tolerant bacterium VR-M41.</title>
        <authorList>
            <person name="Vemuluri V.R."/>
        </authorList>
    </citation>
    <scope>NUCLEOTIDE SEQUENCE [LARGE SCALE GENOMIC DNA]</scope>
    <source>
        <strain evidence="2 3">VR-M41</strain>
    </source>
</reference>
<proteinExistence type="predicted"/>
<evidence type="ECO:0008006" key="4">
    <source>
        <dbReference type="Google" id="ProtNLM"/>
    </source>
</evidence>
<keyword evidence="3" id="KW-1185">Reference proteome</keyword>
<evidence type="ECO:0000313" key="2">
    <source>
        <dbReference type="EMBL" id="NGZ75352.1"/>
    </source>
</evidence>
<evidence type="ECO:0000256" key="1">
    <source>
        <dbReference type="SAM" id="MobiDB-lite"/>
    </source>
</evidence>
<organism evidence="2 3">
    <name type="scientific">Saccharibacillus alkalitolerans</name>
    <dbReference type="NCBI Taxonomy" id="2705290"/>
    <lineage>
        <taxon>Bacteria</taxon>
        <taxon>Bacillati</taxon>
        <taxon>Bacillota</taxon>
        <taxon>Bacilli</taxon>
        <taxon>Bacillales</taxon>
        <taxon>Paenibacillaceae</taxon>
        <taxon>Saccharibacillus</taxon>
    </lineage>
</organism>
<feature type="region of interest" description="Disordered" evidence="1">
    <location>
        <begin position="71"/>
        <end position="98"/>
    </location>
</feature>
<protein>
    <recommendedName>
        <fullName evidence="4">Heparinase II/III-like protein</fullName>
    </recommendedName>
</protein>
<sequence length="690" mass="76678">MNEWTIRAMRRIYEKASDGIVVEDGLIRYDWSGHTRQIAHLPYCHEGRYSAGYYALERLLTWVGAPDTEEEAGGRASGLARSRQAAEPSQAAFGAAVDRPGARISASAADPADRPGEAGLDTLRALAGLQITDPQSEFYGAFRWYAEEEEVQDSNAAFFILMPLVSLRLRVPEAVPAEHAAVTDEMLRHAAAWFERECREPELYYPNKTMSDGAMLLAAAGLLGDGARLNAAADYFERWESYTSRRGWGWGENMSLVYQSVMLNALEISVPLLKELRPELAERLAAHRETLLNILRFHDGRELVPSIRSYNFGGEVRRSSLAWLIAGVTGTEQAEETEFHVNDFSTLLLFDSAFRERGPQDGIGAEARRKDAADALPAPRVREERVFDGARAYSWIGRRTRLGSLNAFPVIPGSYQHENWGLGWQSFPLSAAAEEGQVSYARWYVDDGETVRTHPAESYKTAYLMPALFRQRPYPEVRTYAAQNGHALLALRVLENLRQPAAEIADEWIVHRYAGEAEEVAGGDGRTWHVLRYPGAAIAIAALQGIRFGEEEGKPASGSGGAEDGPQTKGSLAGNEPDASGERKLNPAERRPGTLRAEREEGRLKLRQLLYAGARRTLCAPRLETGWAVLCLDEAADEAAVRARLEQVTIEDSVLDDREMPRDPHERIRRIRLLEGGRERTALNIDPHGS</sequence>
<evidence type="ECO:0000313" key="3">
    <source>
        <dbReference type="Proteomes" id="UP000800303"/>
    </source>
</evidence>
<name>A0ABX0F2Y5_9BACL</name>
<gene>
    <name evidence="2" type="ORF">GYN08_08470</name>
</gene>
<dbReference type="EMBL" id="JAAFGS010000002">
    <property type="protein sequence ID" value="NGZ75352.1"/>
    <property type="molecule type" value="Genomic_DNA"/>
</dbReference>
<feature type="region of interest" description="Disordered" evidence="1">
    <location>
        <begin position="551"/>
        <end position="599"/>
    </location>
</feature>
<feature type="compositionally biased region" description="Basic and acidic residues" evidence="1">
    <location>
        <begin position="580"/>
        <end position="599"/>
    </location>
</feature>
<dbReference type="RefSeq" id="WP_166273745.1">
    <property type="nucleotide sequence ID" value="NZ_JAAFGS010000002.1"/>
</dbReference>
<dbReference type="Proteomes" id="UP000800303">
    <property type="component" value="Unassembled WGS sequence"/>
</dbReference>